<dbReference type="SUPFAM" id="SSF47954">
    <property type="entry name" value="Cyclin-like"/>
    <property type="match status" value="2"/>
</dbReference>
<dbReference type="Pfam" id="PF02984">
    <property type="entry name" value="Cyclin_C"/>
    <property type="match status" value="1"/>
</dbReference>
<dbReference type="InterPro" id="IPR013763">
    <property type="entry name" value="Cyclin-like_dom"/>
</dbReference>
<comment type="similarity">
    <text evidence="4">Belongs to the cyclin family.</text>
</comment>
<evidence type="ECO:0000259" key="6">
    <source>
        <dbReference type="SMART" id="SM00385"/>
    </source>
</evidence>
<feature type="domain" description="Cyclin-like" evidence="6">
    <location>
        <begin position="125"/>
        <end position="215"/>
    </location>
</feature>
<evidence type="ECO:0000256" key="5">
    <source>
        <dbReference type="SAM" id="MobiDB-lite"/>
    </source>
</evidence>
<dbReference type="STRING" id="478820.A0A196SBY0"/>
<proteinExistence type="inferred from homology"/>
<organism evidence="8 9">
    <name type="scientific">Blastocystis sp. subtype 1 (strain ATCC 50177 / NandII)</name>
    <dbReference type="NCBI Taxonomy" id="478820"/>
    <lineage>
        <taxon>Eukaryota</taxon>
        <taxon>Sar</taxon>
        <taxon>Stramenopiles</taxon>
        <taxon>Bigyra</taxon>
        <taxon>Opalozoa</taxon>
        <taxon>Opalinata</taxon>
        <taxon>Blastocystidae</taxon>
        <taxon>Blastocystis</taxon>
    </lineage>
</organism>
<evidence type="ECO:0000256" key="3">
    <source>
        <dbReference type="ARBA" id="ARBA00023306"/>
    </source>
</evidence>
<keyword evidence="9" id="KW-1185">Reference proteome</keyword>
<evidence type="ECO:0000313" key="9">
    <source>
        <dbReference type="Proteomes" id="UP000078348"/>
    </source>
</evidence>
<dbReference type="GO" id="GO:0044772">
    <property type="term" value="P:mitotic cell cycle phase transition"/>
    <property type="evidence" value="ECO:0007669"/>
    <property type="project" value="InterPro"/>
</dbReference>
<protein>
    <submittedName>
        <fullName evidence="8">G2/mitotic-specific cyclin</fullName>
    </submittedName>
</protein>
<keyword evidence="2 4" id="KW-0195">Cyclin</keyword>
<feature type="region of interest" description="Disordered" evidence="5">
    <location>
        <begin position="41"/>
        <end position="62"/>
    </location>
</feature>
<dbReference type="AlphaFoldDB" id="A0A196SBY0"/>
<sequence length="322" mass="37445">MEMNSTVQAERGVFKRAQRSNDLGNENLVKKPALVNPLQEVNNAPSAGISKAPTESVKPSNPLVREPSMQEIVDEHDRDDQLMFSPYAQRIVNNWLKVEEKFHVSPNYLDGQTDIKPYMRETLIDWIMEVNQHFHHRRETLYLCTNIVDRYVAAVIRDKSEVISRSNYQLVGVTAYLIASKYEEIYYPEIRVILDFADGIYTEDEVKRMEVKIVNTLKYDLTVPTTNKFLGRFLRLSSNKNIHFMCYFICDRMLQSLSMLNWKPSNKTFEDFTGVKKSTLMPCAIAIHNIIMTPSQLHACEKKYKSSRFNQIYNSIPQKGRQ</sequence>
<feature type="domain" description="Cyclin C-terminal" evidence="7">
    <location>
        <begin position="224"/>
        <end position="318"/>
    </location>
</feature>
<evidence type="ECO:0000256" key="1">
    <source>
        <dbReference type="ARBA" id="ARBA00022618"/>
    </source>
</evidence>
<dbReference type="FunFam" id="1.10.472.10:FF:000001">
    <property type="entry name" value="G2/mitotic-specific cyclin"/>
    <property type="match status" value="1"/>
</dbReference>
<dbReference type="PANTHER" id="PTHR10177">
    <property type="entry name" value="CYCLINS"/>
    <property type="match status" value="1"/>
</dbReference>
<keyword evidence="3" id="KW-0131">Cell cycle</keyword>
<gene>
    <name evidence="8" type="ORF">AV274_4781</name>
</gene>
<dbReference type="Gene3D" id="1.10.472.10">
    <property type="entry name" value="Cyclin-like"/>
    <property type="match status" value="3"/>
</dbReference>
<comment type="caution">
    <text evidence="8">The sequence shown here is derived from an EMBL/GenBank/DDBJ whole genome shotgun (WGS) entry which is preliminary data.</text>
</comment>
<dbReference type="GO" id="GO:0016538">
    <property type="term" value="F:cyclin-dependent protein serine/threonine kinase regulator activity"/>
    <property type="evidence" value="ECO:0007669"/>
    <property type="project" value="InterPro"/>
</dbReference>
<dbReference type="PIRSF" id="PIRSF001771">
    <property type="entry name" value="Cyclin_A_B_D_E"/>
    <property type="match status" value="1"/>
</dbReference>
<dbReference type="OrthoDB" id="5590282at2759"/>
<dbReference type="InterPro" id="IPR004367">
    <property type="entry name" value="Cyclin_C-dom"/>
</dbReference>
<evidence type="ECO:0000313" key="8">
    <source>
        <dbReference type="EMBL" id="OAO13514.1"/>
    </source>
</evidence>
<dbReference type="Pfam" id="PF00134">
    <property type="entry name" value="Cyclin_N"/>
    <property type="match status" value="1"/>
</dbReference>
<dbReference type="Proteomes" id="UP000078348">
    <property type="component" value="Unassembled WGS sequence"/>
</dbReference>
<evidence type="ECO:0000256" key="2">
    <source>
        <dbReference type="ARBA" id="ARBA00023127"/>
    </source>
</evidence>
<dbReference type="SMART" id="SM01332">
    <property type="entry name" value="Cyclin_C"/>
    <property type="match status" value="1"/>
</dbReference>
<dbReference type="InterPro" id="IPR046965">
    <property type="entry name" value="Cyclin_A/B-like"/>
</dbReference>
<keyword evidence="1" id="KW-0132">Cell division</keyword>
<dbReference type="SMART" id="SM00385">
    <property type="entry name" value="CYCLIN"/>
    <property type="match status" value="1"/>
</dbReference>
<evidence type="ECO:0000259" key="7">
    <source>
        <dbReference type="SMART" id="SM01332"/>
    </source>
</evidence>
<name>A0A196SBY0_BLAHN</name>
<evidence type="ECO:0000256" key="4">
    <source>
        <dbReference type="RuleBase" id="RU000383"/>
    </source>
</evidence>
<dbReference type="InterPro" id="IPR036915">
    <property type="entry name" value="Cyclin-like_sf"/>
</dbReference>
<dbReference type="GO" id="GO:0051301">
    <property type="term" value="P:cell division"/>
    <property type="evidence" value="ECO:0007669"/>
    <property type="project" value="UniProtKB-KW"/>
</dbReference>
<reference evidence="8 9" key="1">
    <citation type="submission" date="2016-05" db="EMBL/GenBank/DDBJ databases">
        <title>Nuclear genome of Blastocystis sp. subtype 1 NandII.</title>
        <authorList>
            <person name="Gentekaki E."/>
            <person name="Curtis B."/>
            <person name="Stairs C."/>
            <person name="Eme L."/>
            <person name="Herman E."/>
            <person name="Klimes V."/>
            <person name="Arias M.C."/>
            <person name="Elias M."/>
            <person name="Hilliou F."/>
            <person name="Klute M."/>
            <person name="Malik S.-B."/>
            <person name="Pightling A."/>
            <person name="Rachubinski R."/>
            <person name="Salas D."/>
            <person name="Schlacht A."/>
            <person name="Suga H."/>
            <person name="Archibald J."/>
            <person name="Ball S.G."/>
            <person name="Clark G."/>
            <person name="Dacks J."/>
            <person name="Van Der Giezen M."/>
            <person name="Tsaousis A."/>
            <person name="Roger A."/>
        </authorList>
    </citation>
    <scope>NUCLEOTIDE SEQUENCE [LARGE SCALE GENOMIC DNA]</scope>
    <source>
        <strain evidence="9">ATCC 50177 / NandII</strain>
    </source>
</reference>
<dbReference type="InterPro" id="IPR039361">
    <property type="entry name" value="Cyclin"/>
</dbReference>
<accession>A0A196SBY0</accession>
<dbReference type="InterPro" id="IPR006671">
    <property type="entry name" value="Cyclin_N"/>
</dbReference>
<dbReference type="EMBL" id="LXWW01000374">
    <property type="protein sequence ID" value="OAO13514.1"/>
    <property type="molecule type" value="Genomic_DNA"/>
</dbReference>